<dbReference type="SMART" id="SM00342">
    <property type="entry name" value="HTH_ARAC"/>
    <property type="match status" value="1"/>
</dbReference>
<accession>A0ABQ3XRY1</accession>
<comment type="caution">
    <text evidence="5">The sequence shown here is derived from an EMBL/GenBank/DDBJ whole genome shotgun (WGS) entry which is preliminary data.</text>
</comment>
<dbReference type="Pfam" id="PF12833">
    <property type="entry name" value="HTH_18"/>
    <property type="match status" value="1"/>
</dbReference>
<name>A0ABQ3XRY1_9ACTN</name>
<organism evidence="5 6">
    <name type="scientific">Actinoplanes couchii</name>
    <dbReference type="NCBI Taxonomy" id="403638"/>
    <lineage>
        <taxon>Bacteria</taxon>
        <taxon>Bacillati</taxon>
        <taxon>Actinomycetota</taxon>
        <taxon>Actinomycetes</taxon>
        <taxon>Micromonosporales</taxon>
        <taxon>Micromonosporaceae</taxon>
        <taxon>Actinoplanes</taxon>
    </lineage>
</organism>
<sequence>MDLLDDYLAGVRATGAVFCQSVAQPPWCIRFVQPAPLVLGVPLRGGVWIEPDGSEPVHVAQQAVVLIRGGQPFTAADAMGTVPQVFVDGSNRYWTADRSSSDLALGPRTFGFDTEGSDLFVTADFPLLSAASRRLLETLPTVAVVPGEHRTTPLLEVLAAEVDQEEPGQQVILDRLLDLLLVRALRAWFTRDDVKPLPGYRALSDPSVGVALRRMHGSPAQHWTVASLAAEAGMSRAGFARRFHDLVGQPPLAYLITWRMTLAADWLREPGATVASVARRLGYADPFAFSTAFQRVHGVRPSKLLGRTPDSDARPAHG</sequence>
<evidence type="ECO:0000313" key="5">
    <source>
        <dbReference type="EMBL" id="GID61269.1"/>
    </source>
</evidence>
<dbReference type="PANTHER" id="PTHR46796:SF13">
    <property type="entry name" value="HTH-TYPE TRANSCRIPTIONAL ACTIVATOR RHAS"/>
    <property type="match status" value="1"/>
</dbReference>
<gene>
    <name evidence="5" type="ORF">Aco03nite_096730</name>
</gene>
<dbReference type="RefSeq" id="WP_203809066.1">
    <property type="nucleotide sequence ID" value="NZ_BAAAQE010000119.1"/>
</dbReference>
<evidence type="ECO:0000259" key="4">
    <source>
        <dbReference type="PROSITE" id="PS01124"/>
    </source>
</evidence>
<keyword evidence="2" id="KW-0238">DNA-binding</keyword>
<dbReference type="InterPro" id="IPR050204">
    <property type="entry name" value="AraC_XylS_family_regulators"/>
</dbReference>
<evidence type="ECO:0000313" key="6">
    <source>
        <dbReference type="Proteomes" id="UP000612282"/>
    </source>
</evidence>
<dbReference type="Proteomes" id="UP000612282">
    <property type="component" value="Unassembled WGS sequence"/>
</dbReference>
<dbReference type="EMBL" id="BOMG01000122">
    <property type="protein sequence ID" value="GID61269.1"/>
    <property type="molecule type" value="Genomic_DNA"/>
</dbReference>
<dbReference type="Gene3D" id="1.10.10.60">
    <property type="entry name" value="Homeodomain-like"/>
    <property type="match status" value="2"/>
</dbReference>
<keyword evidence="6" id="KW-1185">Reference proteome</keyword>
<proteinExistence type="predicted"/>
<dbReference type="InterPro" id="IPR018060">
    <property type="entry name" value="HTH_AraC"/>
</dbReference>
<dbReference type="InterPro" id="IPR009057">
    <property type="entry name" value="Homeodomain-like_sf"/>
</dbReference>
<evidence type="ECO:0000256" key="2">
    <source>
        <dbReference type="ARBA" id="ARBA00023125"/>
    </source>
</evidence>
<dbReference type="Pfam" id="PF12852">
    <property type="entry name" value="Cupin_6"/>
    <property type="match status" value="1"/>
</dbReference>
<evidence type="ECO:0000256" key="1">
    <source>
        <dbReference type="ARBA" id="ARBA00023015"/>
    </source>
</evidence>
<dbReference type="InterPro" id="IPR032783">
    <property type="entry name" value="AraC_lig"/>
</dbReference>
<feature type="domain" description="HTH araC/xylS-type" evidence="4">
    <location>
        <begin position="209"/>
        <end position="307"/>
    </location>
</feature>
<reference evidence="5 6" key="1">
    <citation type="submission" date="2021-01" db="EMBL/GenBank/DDBJ databases">
        <title>Whole genome shotgun sequence of Actinoplanes couchii NBRC 106145.</title>
        <authorList>
            <person name="Komaki H."/>
            <person name="Tamura T."/>
        </authorList>
    </citation>
    <scope>NUCLEOTIDE SEQUENCE [LARGE SCALE GENOMIC DNA]</scope>
    <source>
        <strain evidence="5 6">NBRC 106145</strain>
    </source>
</reference>
<evidence type="ECO:0000256" key="3">
    <source>
        <dbReference type="ARBA" id="ARBA00023163"/>
    </source>
</evidence>
<dbReference type="SUPFAM" id="SSF46689">
    <property type="entry name" value="Homeodomain-like"/>
    <property type="match status" value="2"/>
</dbReference>
<dbReference type="PANTHER" id="PTHR46796">
    <property type="entry name" value="HTH-TYPE TRANSCRIPTIONAL ACTIVATOR RHAS-RELATED"/>
    <property type="match status" value="1"/>
</dbReference>
<keyword evidence="1" id="KW-0805">Transcription regulation</keyword>
<protein>
    <submittedName>
        <fullName evidence="5">AraC family transcriptional regulator</fullName>
    </submittedName>
</protein>
<keyword evidence="3" id="KW-0804">Transcription</keyword>
<dbReference type="PROSITE" id="PS01124">
    <property type="entry name" value="HTH_ARAC_FAMILY_2"/>
    <property type="match status" value="1"/>
</dbReference>